<evidence type="ECO:0008006" key="4">
    <source>
        <dbReference type="Google" id="ProtNLM"/>
    </source>
</evidence>
<sequence length="165" mass="18298">MRTPSSGLLFLGLVFALLGCGDSATEKASEDVQQLAQRLYSEVGTPEINNFQEYKFAKQIMEMRDERITTYTYHVDRNGRRHFICKSIGYGLPYSTQLTNPKQFQNGLGEAANTLPQREPNGLYMPNNVDATWVLCADGAGGVEPVYSEPKLFVSPVPIDSLAGR</sequence>
<dbReference type="EMBL" id="JANUAU010000006">
    <property type="protein sequence ID" value="MCS3678111.1"/>
    <property type="molecule type" value="Genomic_DNA"/>
</dbReference>
<gene>
    <name evidence="1" type="ORF">GGP71_002041</name>
    <name evidence="2" type="ORF">GGP99_002171</name>
</gene>
<organism evidence="1 3">
    <name type="scientific">Salinibacter ruber</name>
    <dbReference type="NCBI Taxonomy" id="146919"/>
    <lineage>
        <taxon>Bacteria</taxon>
        <taxon>Pseudomonadati</taxon>
        <taxon>Rhodothermota</taxon>
        <taxon>Rhodothermia</taxon>
        <taxon>Rhodothermales</taxon>
        <taxon>Salinibacteraceae</taxon>
        <taxon>Salinibacter</taxon>
    </lineage>
</organism>
<evidence type="ECO:0000313" key="1">
    <source>
        <dbReference type="EMBL" id="MCS3678111.1"/>
    </source>
</evidence>
<protein>
    <recommendedName>
        <fullName evidence="4">Lipoprotein</fullName>
    </recommendedName>
</protein>
<proteinExistence type="predicted"/>
<evidence type="ECO:0000313" key="2">
    <source>
        <dbReference type="EMBL" id="MCS4158199.1"/>
    </source>
</evidence>
<dbReference type="AlphaFoldDB" id="A0A9X2TBB5"/>
<accession>A0A9X2TBB5</accession>
<reference evidence="1" key="1">
    <citation type="submission" date="2022-08" db="EMBL/GenBank/DDBJ databases">
        <title>Genomic Encyclopedia of Type Strains, Phase V (KMG-V): Genome sequencing to study the core and pangenomes of soil and plant-associated prokaryotes.</title>
        <authorList>
            <person name="Whitman W."/>
        </authorList>
    </citation>
    <scope>NUCLEOTIDE SEQUENCE</scope>
    <source>
        <strain evidence="1">0</strain>
        <strain evidence="2">SP3002</strain>
    </source>
</reference>
<dbReference type="RefSeq" id="WP_011403167.1">
    <property type="nucleotide sequence ID" value="NZ_CALTRV010000005.1"/>
</dbReference>
<evidence type="ECO:0000313" key="3">
    <source>
        <dbReference type="Proteomes" id="UP001155027"/>
    </source>
</evidence>
<dbReference type="PROSITE" id="PS51257">
    <property type="entry name" value="PROKAR_LIPOPROTEIN"/>
    <property type="match status" value="1"/>
</dbReference>
<comment type="caution">
    <text evidence="1">The sequence shown here is derived from an EMBL/GenBank/DDBJ whole genome shotgun (WGS) entry which is preliminary data.</text>
</comment>
<name>A0A9X2TBB5_9BACT</name>
<dbReference type="Proteomes" id="UP001155110">
    <property type="component" value="Unassembled WGS sequence"/>
</dbReference>
<dbReference type="Proteomes" id="UP001155027">
    <property type="component" value="Unassembled WGS sequence"/>
</dbReference>
<dbReference type="EMBL" id="JANTZM010000010">
    <property type="protein sequence ID" value="MCS4158199.1"/>
    <property type="molecule type" value="Genomic_DNA"/>
</dbReference>